<dbReference type="EMBL" id="NXLT01000002">
    <property type="protein sequence ID" value="RDU67753.1"/>
    <property type="molecule type" value="Genomic_DNA"/>
</dbReference>
<organism evidence="1 2">
    <name type="scientific">Helicobacter equorum</name>
    <dbReference type="NCBI Taxonomy" id="361872"/>
    <lineage>
        <taxon>Bacteria</taxon>
        <taxon>Pseudomonadati</taxon>
        <taxon>Campylobacterota</taxon>
        <taxon>Epsilonproteobacteria</taxon>
        <taxon>Campylobacterales</taxon>
        <taxon>Helicobacteraceae</taxon>
        <taxon>Helicobacter</taxon>
    </lineage>
</organism>
<dbReference type="RefSeq" id="WP_115570580.1">
    <property type="nucleotide sequence ID" value="NZ_NXLT01000002.1"/>
</dbReference>
<sequence length="74" mass="8035">MPDFNIGLNLGAIGYANFTQFLTLGGVTGSVLTPLFKGGELEGAFGIANAKEMKQHISIVMWLLELIEKQETHI</sequence>
<name>A0A3D8IRM4_9HELI</name>
<dbReference type="AlphaFoldDB" id="A0A3D8IRM4"/>
<keyword evidence="2" id="KW-1185">Reference proteome</keyword>
<protein>
    <submittedName>
        <fullName evidence="1">Uncharacterized protein</fullName>
    </submittedName>
</protein>
<comment type="caution">
    <text evidence="1">The sequence shown here is derived from an EMBL/GenBank/DDBJ whole genome shotgun (WGS) entry which is preliminary data.</text>
</comment>
<dbReference type="Proteomes" id="UP000256514">
    <property type="component" value="Unassembled WGS sequence"/>
</dbReference>
<evidence type="ECO:0000313" key="2">
    <source>
        <dbReference type="Proteomes" id="UP000256514"/>
    </source>
</evidence>
<dbReference type="OrthoDB" id="9783163at2"/>
<accession>A0A3D8IRM4</accession>
<proteinExistence type="predicted"/>
<reference evidence="1 2" key="1">
    <citation type="submission" date="2018-04" db="EMBL/GenBank/DDBJ databases">
        <title>Novel Campyloabacter and Helicobacter Species and Strains.</title>
        <authorList>
            <person name="Mannion A.J."/>
            <person name="Shen Z."/>
            <person name="Fox J.G."/>
        </authorList>
    </citation>
    <scope>NUCLEOTIDE SEQUENCE [LARGE SCALE GENOMIC DNA]</scope>
    <source>
        <strain evidence="1 2">MIT 12-6600</strain>
    </source>
</reference>
<gene>
    <name evidence="1" type="ORF">CQA54_02140</name>
</gene>
<evidence type="ECO:0000313" key="1">
    <source>
        <dbReference type="EMBL" id="RDU67753.1"/>
    </source>
</evidence>